<evidence type="ECO:0000313" key="4">
    <source>
        <dbReference type="Proteomes" id="UP000481033"/>
    </source>
</evidence>
<feature type="region of interest" description="Disordered" evidence="1">
    <location>
        <begin position="613"/>
        <end position="638"/>
    </location>
</feature>
<organism evidence="3 4">
    <name type="scientific">Adonisia turfae CCMR0081</name>
    <dbReference type="NCBI Taxonomy" id="2292702"/>
    <lineage>
        <taxon>Bacteria</taxon>
        <taxon>Bacillati</taxon>
        <taxon>Cyanobacteriota</taxon>
        <taxon>Adonisia</taxon>
        <taxon>Adonisia turfae</taxon>
    </lineage>
</organism>
<dbReference type="Proteomes" id="UP000481033">
    <property type="component" value="Unassembled WGS sequence"/>
</dbReference>
<dbReference type="EMBL" id="QXHD01000004">
    <property type="protein sequence ID" value="NEZ61074.1"/>
    <property type="molecule type" value="Genomic_DNA"/>
</dbReference>
<dbReference type="InterPro" id="IPR019734">
    <property type="entry name" value="TPR_rpt"/>
</dbReference>
<proteinExistence type="predicted"/>
<gene>
    <name evidence="3" type="ORF">DXZ20_36650</name>
</gene>
<dbReference type="InterPro" id="IPR011990">
    <property type="entry name" value="TPR-like_helical_dom_sf"/>
</dbReference>
<dbReference type="Pfam" id="PF12770">
    <property type="entry name" value="CHAT"/>
    <property type="match status" value="1"/>
</dbReference>
<comment type="caution">
    <text evidence="3">The sequence shown here is derived from an EMBL/GenBank/DDBJ whole genome shotgun (WGS) entry which is preliminary data.</text>
</comment>
<evidence type="ECO:0000313" key="3">
    <source>
        <dbReference type="EMBL" id="NEZ61074.1"/>
    </source>
</evidence>
<evidence type="ECO:0000256" key="1">
    <source>
        <dbReference type="SAM" id="MobiDB-lite"/>
    </source>
</evidence>
<dbReference type="RefSeq" id="WP_250566055.1">
    <property type="nucleotide sequence ID" value="NZ_QXHD01000004.1"/>
</dbReference>
<accession>A0A6M0RY10</accession>
<name>A0A6M0RY10_9CYAN</name>
<dbReference type="InterPro" id="IPR024983">
    <property type="entry name" value="CHAT_dom"/>
</dbReference>
<dbReference type="Gene3D" id="1.25.40.10">
    <property type="entry name" value="Tetratricopeptide repeat domain"/>
    <property type="match status" value="1"/>
</dbReference>
<dbReference type="PANTHER" id="PTHR10098">
    <property type="entry name" value="RAPSYN-RELATED"/>
    <property type="match status" value="1"/>
</dbReference>
<reference evidence="3 4" key="1">
    <citation type="journal article" date="2020" name="Microb. Ecol.">
        <title>Ecogenomics of the Marine Benthic Filamentous Cyanobacterium Adonisia.</title>
        <authorList>
            <person name="Walter J.M."/>
            <person name="Coutinho F.H."/>
            <person name="Leomil L."/>
            <person name="Hargreaves P.I."/>
            <person name="Campeao M.E."/>
            <person name="Vieira V.V."/>
            <person name="Silva B.S."/>
            <person name="Fistarol G.O."/>
            <person name="Salomon P.S."/>
            <person name="Sawabe T."/>
            <person name="Mino S."/>
            <person name="Hosokawa M."/>
            <person name="Miyashita H."/>
            <person name="Maruyama F."/>
            <person name="van Verk M.C."/>
            <person name="Dutilh B.E."/>
            <person name="Thompson C.C."/>
            <person name="Thompson F.L."/>
        </authorList>
    </citation>
    <scope>NUCLEOTIDE SEQUENCE [LARGE SCALE GENOMIC DNA]</scope>
    <source>
        <strain evidence="3 4">CCMR0081</strain>
    </source>
</reference>
<dbReference type="SMART" id="SM00028">
    <property type="entry name" value="TPR"/>
    <property type="match status" value="4"/>
</dbReference>
<feature type="compositionally biased region" description="Polar residues" evidence="1">
    <location>
        <begin position="613"/>
        <end position="631"/>
    </location>
</feature>
<feature type="domain" description="CHAT" evidence="2">
    <location>
        <begin position="663"/>
        <end position="968"/>
    </location>
</feature>
<evidence type="ECO:0000259" key="2">
    <source>
        <dbReference type="Pfam" id="PF12770"/>
    </source>
</evidence>
<dbReference type="PANTHER" id="PTHR10098:SF112">
    <property type="entry name" value="SLR0380 PROTEIN"/>
    <property type="match status" value="1"/>
</dbReference>
<dbReference type="AlphaFoldDB" id="A0A6M0RY10"/>
<sequence>MKVNVFKRGLLRSRFLRLIMVTAGLTALLGLQTPVSLLSSAIAITTSDDISLSQHGQSPFYLTSAQQLLQQGREHYRAEQFTQAANLWLEAEKRFSIQRDGLNQVLALNNLALAYRQLGQWSEAESAIGKSLEILQNINPLTTEGLRLYGQALNTQGSLYLTQGHTQKALEIWEQTADIYTQANYSEGVVKSLLNQTHALRRLGFLLESRSRLSQVEALIEAQDNISLKVALTRTVGDHQRLLGEFKASQASLDKSLQLAEEFAVDKELAATQLSVGNTLHVRAQQQETFARRTRNKTDQAKADILYQQALDSYAAISVQAPLLVQTQALLNQFDISLHRKGWSRANSVQTSLLPKLDALPSGRTSAFIHMRLARLLMDKCTNACLAEITIPQQQIYSLLWKAKQQAEAIRDPVAVSYALGYLGHLYEIEEQYVDAQKLTEAALKQGHHQPSLIYQWEWQLGRIENKLEFTRERVLSHYDVAFQKVQAVRNDLLYVGPDIQFYFRDRIEPLYREYISLLLPKEEIAISDNTAQLLRAQTVIDDLRVAELESFLACGLIAPDDNIQRTTIQDVANADKTTAIIYPIILPDEPGGDRIEVLLQLPDKAPDQTIQRYSPKVSQTGLSQTQNTDSPEQRSSKVKAKLEQFRHELERTYNYVLSQPGQRLANEIYDWLIRPAEEQGWLESIDTLVFVLDGAFRNVPMAALYDQQTKQFLIEKYAIAVTFGDLAIPQAPPAQSFSIFTGGLSSASSLPIAPEQSITPNSNAPESAMYFHALAFVEDELEAIQNIMGETENLLNLEFKKSSVQTKMRSSTHNIIHFATHGVFGFTRDDTYLLVAASEQPTENRVEQKGQAIEVEKMDLNDFDRLLRTRNQTPLELLVLSACETATGDSREILGIAGLAVQSGARSTVASLWSINDFSTAELIKDFYEQLVNPGISKAKALQQAQVNLIRQNIRPSYWAPYLLVGDWR</sequence>
<dbReference type="SUPFAM" id="SSF48452">
    <property type="entry name" value="TPR-like"/>
    <property type="match status" value="1"/>
</dbReference>
<keyword evidence="4" id="KW-1185">Reference proteome</keyword>
<protein>
    <submittedName>
        <fullName evidence="3">CHAT domain-containing protein</fullName>
    </submittedName>
</protein>